<dbReference type="EMBL" id="HG322949">
    <property type="protein sequence ID" value="CDG81606.1"/>
    <property type="molecule type" value="Genomic_DNA"/>
</dbReference>
<name>W0V157_9BURK</name>
<dbReference type="KEGG" id="jag:GJA_950"/>
<dbReference type="Proteomes" id="UP000027604">
    <property type="component" value="Chromosome I"/>
</dbReference>
<sequence>MNSTPSLSIIVPAYNVQNYIDACIASILAQLQPHHELIVIDDGSSDATGVRLAALRASHDGANFSVTHQPNQGISATRNHGVAAARGDYIAFVDSDDVLLPGALAAIDREIAGQPDVIACDFRMWHPDSPAKSYTVRCGYQPGVTITDRDLILQVFFADSDMYVWSKIFKRHIYMRHDMPLFPVGRVFEDVTVVPQLLASCASLVYLPQAIIDYRQHPVSITAAVSEKWCLDFAAALHAVKRRLTPQLPAASVRLQFDVAACDFYIGVVKNSYQLPLSTGSRVRKAVKACLLDSLFHEAPQVMAALRQGMPMSKNVQADRRLAKQLNAALSGSLGFHLAQSINRKLKYWRRLRQIRVQAREQQS</sequence>
<dbReference type="InterPro" id="IPR001173">
    <property type="entry name" value="Glyco_trans_2-like"/>
</dbReference>
<organism evidence="2 3">
    <name type="scientific">Janthinobacterium agaricidamnosum NBRC 102515 = DSM 9628</name>
    <dbReference type="NCBI Taxonomy" id="1349767"/>
    <lineage>
        <taxon>Bacteria</taxon>
        <taxon>Pseudomonadati</taxon>
        <taxon>Pseudomonadota</taxon>
        <taxon>Betaproteobacteria</taxon>
        <taxon>Burkholderiales</taxon>
        <taxon>Oxalobacteraceae</taxon>
        <taxon>Janthinobacterium</taxon>
    </lineage>
</organism>
<keyword evidence="2" id="KW-0808">Transferase</keyword>
<evidence type="ECO:0000313" key="2">
    <source>
        <dbReference type="EMBL" id="CDG81606.1"/>
    </source>
</evidence>
<dbReference type="OrthoDB" id="9816564at2"/>
<proteinExistence type="predicted"/>
<evidence type="ECO:0000313" key="3">
    <source>
        <dbReference type="Proteomes" id="UP000027604"/>
    </source>
</evidence>
<dbReference type="InterPro" id="IPR029044">
    <property type="entry name" value="Nucleotide-diphossugar_trans"/>
</dbReference>
<dbReference type="Gene3D" id="3.90.550.10">
    <property type="entry name" value="Spore Coat Polysaccharide Biosynthesis Protein SpsA, Chain A"/>
    <property type="match status" value="1"/>
</dbReference>
<dbReference type="RefSeq" id="WP_038489198.1">
    <property type="nucleotide sequence ID" value="NZ_BCTH01000029.1"/>
</dbReference>
<dbReference type="STRING" id="1349767.GJA_950"/>
<dbReference type="PATRIC" id="fig|1349767.4.peg.2686"/>
<dbReference type="Pfam" id="PF00535">
    <property type="entry name" value="Glycos_transf_2"/>
    <property type="match status" value="1"/>
</dbReference>
<dbReference type="HOGENOM" id="CLU_760253_0_0_4"/>
<dbReference type="CDD" id="cd00761">
    <property type="entry name" value="Glyco_tranf_GTA_type"/>
    <property type="match status" value="1"/>
</dbReference>
<keyword evidence="3" id="KW-1185">Reference proteome</keyword>
<dbReference type="PANTHER" id="PTHR22916">
    <property type="entry name" value="GLYCOSYLTRANSFERASE"/>
    <property type="match status" value="1"/>
</dbReference>
<accession>W0V157</accession>
<dbReference type="AlphaFoldDB" id="W0V157"/>
<protein>
    <submittedName>
        <fullName evidence="2">Glycosyl transferase 2 family protein</fullName>
    </submittedName>
</protein>
<gene>
    <name evidence="2" type="ORF">GJA_950</name>
</gene>
<dbReference type="GO" id="GO:0016758">
    <property type="term" value="F:hexosyltransferase activity"/>
    <property type="evidence" value="ECO:0007669"/>
    <property type="project" value="UniProtKB-ARBA"/>
</dbReference>
<dbReference type="PANTHER" id="PTHR22916:SF3">
    <property type="entry name" value="UDP-GLCNAC:BETAGAL BETA-1,3-N-ACETYLGLUCOSAMINYLTRANSFERASE-LIKE PROTEIN 1"/>
    <property type="match status" value="1"/>
</dbReference>
<evidence type="ECO:0000259" key="1">
    <source>
        <dbReference type="Pfam" id="PF00535"/>
    </source>
</evidence>
<dbReference type="eggNOG" id="COG0463">
    <property type="taxonomic scope" value="Bacteria"/>
</dbReference>
<dbReference type="SUPFAM" id="SSF53448">
    <property type="entry name" value="Nucleotide-diphospho-sugar transferases"/>
    <property type="match status" value="1"/>
</dbReference>
<feature type="domain" description="Glycosyltransferase 2-like" evidence="1">
    <location>
        <begin position="8"/>
        <end position="136"/>
    </location>
</feature>
<reference evidence="2 3" key="1">
    <citation type="journal article" date="2015" name="Genome Announc.">
        <title>Genome Sequence of Mushroom Soft-Rot Pathogen Janthinobacterium agaricidamnosum.</title>
        <authorList>
            <person name="Graupner K."/>
            <person name="Lackner G."/>
            <person name="Hertweck C."/>
        </authorList>
    </citation>
    <scope>NUCLEOTIDE SEQUENCE [LARGE SCALE GENOMIC DNA]</scope>
    <source>
        <strain evidence="3">NBRC 102515 / DSM 9628</strain>
    </source>
</reference>